<comment type="caution">
    <text evidence="7">The sequence shown here is derived from an EMBL/GenBank/DDBJ whole genome shotgun (WGS) entry which is preliminary data.</text>
</comment>
<gene>
    <name evidence="7" type="ORF">D9Q81_07380</name>
</gene>
<evidence type="ECO:0000259" key="6">
    <source>
        <dbReference type="PROSITE" id="PS50222"/>
    </source>
</evidence>
<dbReference type="EMBL" id="RCOR01000041">
    <property type="protein sequence ID" value="RSN67841.1"/>
    <property type="molecule type" value="Genomic_DNA"/>
</dbReference>
<evidence type="ECO:0000256" key="3">
    <source>
        <dbReference type="ARBA" id="ARBA00022729"/>
    </source>
</evidence>
<evidence type="ECO:0000313" key="8">
    <source>
        <dbReference type="Proteomes" id="UP000278149"/>
    </source>
</evidence>
<evidence type="ECO:0000313" key="7">
    <source>
        <dbReference type="EMBL" id="RSN67841.1"/>
    </source>
</evidence>
<evidence type="ECO:0000256" key="2">
    <source>
        <dbReference type="ARBA" id="ARBA00022525"/>
    </source>
</evidence>
<dbReference type="InterPro" id="IPR059100">
    <property type="entry name" value="TSP3_bac"/>
</dbReference>
<dbReference type="InterPro" id="IPR002048">
    <property type="entry name" value="EF_hand_dom"/>
</dbReference>
<keyword evidence="4" id="KW-0106">Calcium</keyword>
<evidence type="ECO:0000256" key="5">
    <source>
        <dbReference type="SAM" id="MobiDB-lite"/>
    </source>
</evidence>
<dbReference type="Pfam" id="PF01650">
    <property type="entry name" value="Peptidase_C13"/>
    <property type="match status" value="1"/>
</dbReference>
<dbReference type="PANTHER" id="PTHR37467:SF1">
    <property type="entry name" value="EXPORTED CALCIUM-BINDING GLYCOPROTEIN"/>
    <property type="match status" value="1"/>
</dbReference>
<organism evidence="7 8">
    <name type="scientific">Candidatus Korarchaeum cryptofilum</name>
    <dbReference type="NCBI Taxonomy" id="498846"/>
    <lineage>
        <taxon>Archaea</taxon>
        <taxon>Thermoproteota</taxon>
        <taxon>Candidatus Korarchaeia</taxon>
        <taxon>Candidatus Korarchaeales</taxon>
        <taxon>Candidatus Korarchaeaceae</taxon>
        <taxon>Candidatus Korarchaeum</taxon>
    </lineage>
</organism>
<protein>
    <recommendedName>
        <fullName evidence="6">EF-hand domain-containing protein</fullName>
    </recommendedName>
</protein>
<proteinExistence type="predicted"/>
<dbReference type="Proteomes" id="UP000278149">
    <property type="component" value="Unassembled WGS sequence"/>
</dbReference>
<name>A0A3R9Q8E0_9CREN</name>
<feature type="domain" description="EF-hand" evidence="6">
    <location>
        <begin position="401"/>
        <end position="428"/>
    </location>
</feature>
<comment type="subcellular location">
    <subcellularLocation>
        <location evidence="1">Secreted</location>
    </subcellularLocation>
</comment>
<dbReference type="PROSITE" id="PS50222">
    <property type="entry name" value="EF_HAND_2"/>
    <property type="match status" value="1"/>
</dbReference>
<feature type="compositionally biased region" description="Basic and acidic residues" evidence="5">
    <location>
        <begin position="36"/>
        <end position="54"/>
    </location>
</feature>
<dbReference type="GO" id="GO:0005509">
    <property type="term" value="F:calcium ion binding"/>
    <property type="evidence" value="ECO:0007669"/>
    <property type="project" value="InterPro"/>
</dbReference>
<dbReference type="GO" id="GO:0006508">
    <property type="term" value="P:proteolysis"/>
    <property type="evidence" value="ECO:0007669"/>
    <property type="project" value="InterPro"/>
</dbReference>
<dbReference type="InterPro" id="IPR018247">
    <property type="entry name" value="EF_Hand_1_Ca_BS"/>
</dbReference>
<keyword evidence="3" id="KW-0732">Signal</keyword>
<keyword evidence="2" id="KW-0964">Secreted</keyword>
<evidence type="ECO:0000256" key="1">
    <source>
        <dbReference type="ARBA" id="ARBA00004613"/>
    </source>
</evidence>
<dbReference type="Gene3D" id="4.10.1080.10">
    <property type="entry name" value="TSP type-3 repeat"/>
    <property type="match status" value="1"/>
</dbReference>
<dbReference type="Gene3D" id="3.40.50.1460">
    <property type="match status" value="1"/>
</dbReference>
<dbReference type="RefSeq" id="WP_125742417.1">
    <property type="nucleotide sequence ID" value="NZ_RCOR01000041.1"/>
</dbReference>
<dbReference type="InterPro" id="IPR028974">
    <property type="entry name" value="TSP_type-3_rpt"/>
</dbReference>
<reference evidence="7 8" key="1">
    <citation type="submission" date="2018-10" db="EMBL/GenBank/DDBJ databases">
        <title>Co-occurring genomic capacity for anaerobic methane metabolism and dissimilatory sulfite reduction discovered in the Korarchaeota.</title>
        <authorList>
            <person name="Mckay L.J."/>
            <person name="Dlakic M."/>
            <person name="Fields M.W."/>
            <person name="Delmont T.O."/>
            <person name="Eren A.M."/>
            <person name="Jay Z.J."/>
            <person name="Klingelsmith K.B."/>
            <person name="Rusch D.B."/>
            <person name="Inskeep W.P."/>
        </authorList>
    </citation>
    <scope>NUCLEOTIDE SEQUENCE [LARGE SCALE GENOMIC DNA]</scope>
    <source>
        <strain evidence="7 8">WS</strain>
    </source>
</reference>
<dbReference type="InterPro" id="IPR053180">
    <property type="entry name" value="Ca-binding_acidic-repeat"/>
</dbReference>
<evidence type="ECO:0000256" key="4">
    <source>
        <dbReference type="ARBA" id="ARBA00022837"/>
    </source>
</evidence>
<dbReference type="PANTHER" id="PTHR37467">
    <property type="entry name" value="EXPORTED CALCIUM-BINDING GLYCOPROTEIN-RELATED"/>
    <property type="match status" value="1"/>
</dbReference>
<accession>A0A3R9Q8E0</accession>
<dbReference type="PROSITE" id="PS00018">
    <property type="entry name" value="EF_HAND_1"/>
    <property type="match status" value="1"/>
</dbReference>
<feature type="region of interest" description="Disordered" evidence="5">
    <location>
        <begin position="36"/>
        <end position="56"/>
    </location>
</feature>
<dbReference type="SUPFAM" id="SSF103647">
    <property type="entry name" value="TSP type-3 repeat"/>
    <property type="match status" value="1"/>
</dbReference>
<dbReference type="Pfam" id="PF18884">
    <property type="entry name" value="TSP3_bac"/>
    <property type="match status" value="3"/>
</dbReference>
<dbReference type="GO" id="GO:0008233">
    <property type="term" value="F:peptidase activity"/>
    <property type="evidence" value="ECO:0007669"/>
    <property type="project" value="InterPro"/>
</dbReference>
<dbReference type="AlphaFoldDB" id="A0A3R9Q8E0"/>
<sequence>MRPLYAALLIVLLLLPSLALAYDYWLKHRDSDGDGIPDYKEVNEYHTDPNRADSDGDGLSDYDEIFKYHTDPNRADSDGDGLSDYDEIFKYHTDPNRADSNDDGISDGKAIELGLDPLRKYPIISKAYQMGFSDDVLREFSRLKNSKYDYELTPQRMEFLKLLLSLPPDIQLKFIKGVMEDGKIGAREFYQLKFLVSLPKQQLQWAAERNLLTNDNWDGNNTGDIFPNWVEKELMKTDPLTPNNLYVIHFDSVAALTPSAYNDMKREVRWIDKILSDVVGLENSYKILQVNENATYENFIRAINYVASRAGKDDIVYVNLNGHGGINDFLFWDKVVYYSDLEKDLEKLSNSTLIIVVDSCYSGSSLKWLCKDTTRRVVMTPTDDSSWTADSVNSYVFSISLMKEWDKDGNDFVSLEEVFQKVKIMTDNKAQICNENLVKQLYILPLPAAELRNCPYALIEEGEEPYEEPEI</sequence>
<dbReference type="InterPro" id="IPR001096">
    <property type="entry name" value="Peptidase_C13"/>
</dbReference>